<evidence type="ECO:0000313" key="7">
    <source>
        <dbReference type="Proteomes" id="UP000601597"/>
    </source>
</evidence>
<dbReference type="Pfam" id="PF03466">
    <property type="entry name" value="LysR_substrate"/>
    <property type="match status" value="1"/>
</dbReference>
<sequence>MPLVRREKGAIRLTPAGQTLSERAQGILEAVDEALKETRTLSSNTDRLRIGFIEYVYFLMSPVGLEDFARLTPELRIEPLDQTDRSPDEALFAEELELAFAAVSNPEDGIWPKDIRVNNIAKESLAIVVQNDHRLAGLAGVGLKDLDKERLVVFSRNHAPTVFDSVLRGLSLYGIVPQVELEVALLQTMLNGVRSFNGVGIVPESIARHDLPGLSVIPLSGPDAPSVTLQILWLKNQEQPNYRVFARWVAKSIELKTGLLPLLTWPDESEVDMSST</sequence>
<dbReference type="Proteomes" id="UP000601597">
    <property type="component" value="Unassembled WGS sequence"/>
</dbReference>
<dbReference type="InterPro" id="IPR036388">
    <property type="entry name" value="WH-like_DNA-bd_sf"/>
</dbReference>
<proteinExistence type="inferred from homology"/>
<comment type="caution">
    <text evidence="6">The sequence shown here is derived from an EMBL/GenBank/DDBJ whole genome shotgun (WGS) entry which is preliminary data.</text>
</comment>
<name>A0ABQ3AQ78_9GAMM</name>
<evidence type="ECO:0000256" key="1">
    <source>
        <dbReference type="ARBA" id="ARBA00009437"/>
    </source>
</evidence>
<protein>
    <submittedName>
        <fullName evidence="6">LysR family transcriptional regulator</fullName>
    </submittedName>
</protein>
<dbReference type="PANTHER" id="PTHR30346:SF30">
    <property type="entry name" value="SMALL NEUTRAL PROTEASE REGULATORY PROTEIN"/>
    <property type="match status" value="1"/>
</dbReference>
<evidence type="ECO:0000256" key="3">
    <source>
        <dbReference type="ARBA" id="ARBA00023125"/>
    </source>
</evidence>
<keyword evidence="3" id="KW-0238">DNA-binding</keyword>
<comment type="similarity">
    <text evidence="1">Belongs to the LysR transcriptional regulatory family.</text>
</comment>
<organism evidence="6 7">
    <name type="scientific">Marinobacter zhanjiangensis</name>
    <dbReference type="NCBI Taxonomy" id="578215"/>
    <lineage>
        <taxon>Bacteria</taxon>
        <taxon>Pseudomonadati</taxon>
        <taxon>Pseudomonadota</taxon>
        <taxon>Gammaproteobacteria</taxon>
        <taxon>Pseudomonadales</taxon>
        <taxon>Marinobacteraceae</taxon>
        <taxon>Marinobacter</taxon>
    </lineage>
</organism>
<evidence type="ECO:0000259" key="5">
    <source>
        <dbReference type="Pfam" id="PF03466"/>
    </source>
</evidence>
<evidence type="ECO:0000313" key="6">
    <source>
        <dbReference type="EMBL" id="GGY61301.1"/>
    </source>
</evidence>
<keyword evidence="7" id="KW-1185">Reference proteome</keyword>
<evidence type="ECO:0000256" key="4">
    <source>
        <dbReference type="ARBA" id="ARBA00023163"/>
    </source>
</evidence>
<feature type="domain" description="LysR substrate-binding" evidence="5">
    <location>
        <begin position="45"/>
        <end position="251"/>
    </location>
</feature>
<dbReference type="Gene3D" id="3.40.190.10">
    <property type="entry name" value="Periplasmic binding protein-like II"/>
    <property type="match status" value="2"/>
</dbReference>
<dbReference type="InterPro" id="IPR005119">
    <property type="entry name" value="LysR_subst-bd"/>
</dbReference>
<keyword evidence="2" id="KW-0805">Transcription regulation</keyword>
<dbReference type="SUPFAM" id="SSF53850">
    <property type="entry name" value="Periplasmic binding protein-like II"/>
    <property type="match status" value="1"/>
</dbReference>
<dbReference type="Gene3D" id="1.10.10.10">
    <property type="entry name" value="Winged helix-like DNA-binding domain superfamily/Winged helix DNA-binding domain"/>
    <property type="match status" value="1"/>
</dbReference>
<evidence type="ECO:0000256" key="2">
    <source>
        <dbReference type="ARBA" id="ARBA00023015"/>
    </source>
</evidence>
<accession>A0ABQ3AQ78</accession>
<reference evidence="7" key="1">
    <citation type="journal article" date="2019" name="Int. J. Syst. Evol. Microbiol.">
        <title>The Global Catalogue of Microorganisms (GCM) 10K type strain sequencing project: providing services to taxonomists for standard genome sequencing and annotation.</title>
        <authorList>
            <consortium name="The Broad Institute Genomics Platform"/>
            <consortium name="The Broad Institute Genome Sequencing Center for Infectious Disease"/>
            <person name="Wu L."/>
            <person name="Ma J."/>
        </authorList>
    </citation>
    <scope>NUCLEOTIDE SEQUENCE [LARGE SCALE GENOMIC DNA]</scope>
    <source>
        <strain evidence="7">KCTC 22280</strain>
    </source>
</reference>
<dbReference type="CDD" id="cd08414">
    <property type="entry name" value="PBP2_LTTR_aromatics_like"/>
    <property type="match status" value="1"/>
</dbReference>
<gene>
    <name evidence="6" type="ORF">GCM10007071_05140</name>
</gene>
<dbReference type="EMBL" id="BMXV01000001">
    <property type="protein sequence ID" value="GGY61301.1"/>
    <property type="molecule type" value="Genomic_DNA"/>
</dbReference>
<keyword evidence="4" id="KW-0804">Transcription</keyword>
<dbReference type="PANTHER" id="PTHR30346">
    <property type="entry name" value="TRANSCRIPTIONAL DUAL REGULATOR HCAR-RELATED"/>
    <property type="match status" value="1"/>
</dbReference>